<evidence type="ECO:0000256" key="7">
    <source>
        <dbReference type="ARBA" id="ARBA00023136"/>
    </source>
</evidence>
<keyword evidence="7 8" id="KW-0472">Membrane</keyword>
<evidence type="ECO:0000256" key="2">
    <source>
        <dbReference type="ARBA" id="ARBA00005840"/>
    </source>
</evidence>
<gene>
    <name evidence="10" type="ORF">HMPREF9555_00391</name>
</gene>
<dbReference type="GO" id="GO:0017004">
    <property type="term" value="P:cytochrome complex assembly"/>
    <property type="evidence" value="ECO:0007669"/>
    <property type="project" value="UniProtKB-KW"/>
</dbReference>
<protein>
    <recommendedName>
        <fullName evidence="3">Heme exporter protein C</fullName>
    </recommendedName>
</protein>
<evidence type="ECO:0000256" key="6">
    <source>
        <dbReference type="ARBA" id="ARBA00022989"/>
    </source>
</evidence>
<feature type="transmembrane region" description="Helical" evidence="8">
    <location>
        <begin position="145"/>
        <end position="165"/>
    </location>
</feature>
<dbReference type="PANTHER" id="PTHR30071:SF1">
    <property type="entry name" value="CYTOCHROME B_B6 PROTEIN-RELATED"/>
    <property type="match status" value="1"/>
</dbReference>
<feature type="transmembrane region" description="Helical" evidence="8">
    <location>
        <begin position="185"/>
        <end position="204"/>
    </location>
</feature>
<keyword evidence="6 8" id="KW-1133">Transmembrane helix</keyword>
<reference evidence="10 11" key="1">
    <citation type="submission" date="2010-08" db="EMBL/GenBank/DDBJ databases">
        <authorList>
            <person name="Weinstock G."/>
            <person name="Sodergren E."/>
            <person name="Clifton S."/>
            <person name="Fulton L."/>
            <person name="Fulton B."/>
            <person name="Courtney L."/>
            <person name="Fronick C."/>
            <person name="Harrison M."/>
            <person name="Strong C."/>
            <person name="Farmer C."/>
            <person name="Delahaunty K."/>
            <person name="Markovic C."/>
            <person name="Hall O."/>
            <person name="Minx P."/>
            <person name="Tomlinson C."/>
            <person name="Mitreva M."/>
            <person name="Hou S."/>
            <person name="Chen J."/>
            <person name="Wollam A."/>
            <person name="Pepin K.H."/>
            <person name="Johnson M."/>
            <person name="Bhonagiri V."/>
            <person name="Zhang X."/>
            <person name="Suruliraj S."/>
            <person name="Warren W."/>
            <person name="Chinwalla A."/>
            <person name="Mardis E.R."/>
            <person name="Wilson R.K."/>
        </authorList>
    </citation>
    <scope>NUCLEOTIDE SEQUENCE [LARGE SCALE GENOMIC DNA]</scope>
    <source>
        <strain evidence="10 11">F0399</strain>
    </source>
</reference>
<keyword evidence="5" id="KW-0201">Cytochrome c-type biogenesis</keyword>
<dbReference type="EMBL" id="AECV01000001">
    <property type="protein sequence ID" value="EFW30762.1"/>
    <property type="molecule type" value="Genomic_DNA"/>
</dbReference>
<dbReference type="GO" id="GO:0005886">
    <property type="term" value="C:plasma membrane"/>
    <property type="evidence" value="ECO:0007669"/>
    <property type="project" value="TreeGrafter"/>
</dbReference>
<evidence type="ECO:0000256" key="5">
    <source>
        <dbReference type="ARBA" id="ARBA00022748"/>
    </source>
</evidence>
<dbReference type="InterPro" id="IPR002541">
    <property type="entry name" value="Cyt_c_assembly"/>
</dbReference>
<proteinExistence type="inferred from homology"/>
<comment type="caution">
    <text evidence="10">The sequence shown here is derived from an EMBL/GenBank/DDBJ whole genome shotgun (WGS) entry which is preliminary data.</text>
</comment>
<evidence type="ECO:0000313" key="10">
    <source>
        <dbReference type="EMBL" id="EFW30762.1"/>
    </source>
</evidence>
<organism evidence="10 11">
    <name type="scientific">Selenomonas artemidis F0399</name>
    <dbReference type="NCBI Taxonomy" id="749551"/>
    <lineage>
        <taxon>Bacteria</taxon>
        <taxon>Bacillati</taxon>
        <taxon>Bacillota</taxon>
        <taxon>Negativicutes</taxon>
        <taxon>Selenomonadales</taxon>
        <taxon>Selenomonadaceae</taxon>
        <taxon>Selenomonas</taxon>
    </lineage>
</organism>
<dbReference type="GO" id="GO:0015232">
    <property type="term" value="F:heme transmembrane transporter activity"/>
    <property type="evidence" value="ECO:0007669"/>
    <property type="project" value="InterPro"/>
</dbReference>
<evidence type="ECO:0000259" key="9">
    <source>
        <dbReference type="Pfam" id="PF01578"/>
    </source>
</evidence>
<evidence type="ECO:0000256" key="1">
    <source>
        <dbReference type="ARBA" id="ARBA00004141"/>
    </source>
</evidence>
<feature type="transmembrane region" description="Helical" evidence="8">
    <location>
        <begin position="81"/>
        <end position="103"/>
    </location>
</feature>
<evidence type="ECO:0000256" key="3">
    <source>
        <dbReference type="ARBA" id="ARBA00016463"/>
    </source>
</evidence>
<feature type="transmembrane region" description="Helical" evidence="8">
    <location>
        <begin position="115"/>
        <end position="133"/>
    </location>
</feature>
<keyword evidence="11" id="KW-1185">Reference proteome</keyword>
<feature type="transmembrane region" description="Helical" evidence="8">
    <location>
        <begin position="9"/>
        <end position="28"/>
    </location>
</feature>
<dbReference type="AlphaFoldDB" id="E7N098"/>
<dbReference type="PRINTS" id="PR01386">
    <property type="entry name" value="CCMCBIOGNSIS"/>
</dbReference>
<dbReference type="STRING" id="749551.HMPREF9555_00391"/>
<feature type="domain" description="Cytochrome c assembly protein" evidence="9">
    <location>
        <begin position="9"/>
        <end position="161"/>
    </location>
</feature>
<evidence type="ECO:0000256" key="4">
    <source>
        <dbReference type="ARBA" id="ARBA00022692"/>
    </source>
</evidence>
<evidence type="ECO:0000313" key="11">
    <source>
        <dbReference type="Proteomes" id="UP000004633"/>
    </source>
</evidence>
<name>E7N098_9FIRM</name>
<comment type="subcellular location">
    <subcellularLocation>
        <location evidence="1">Membrane</location>
        <topology evidence="1">Multi-pass membrane protein</topology>
    </subcellularLocation>
</comment>
<evidence type="ECO:0000256" key="8">
    <source>
        <dbReference type="SAM" id="Phobius"/>
    </source>
</evidence>
<dbReference type="PANTHER" id="PTHR30071">
    <property type="entry name" value="HEME EXPORTER PROTEIN C"/>
    <property type="match status" value="1"/>
</dbReference>
<dbReference type="HOGENOM" id="CLU_066538_1_0_9"/>
<comment type="similarity">
    <text evidence="2">Belongs to the CcmC/CycZ/HelC family.</text>
</comment>
<feature type="transmembrane region" description="Helical" evidence="8">
    <location>
        <begin position="40"/>
        <end position="60"/>
    </location>
</feature>
<keyword evidence="4 8" id="KW-0812">Transmembrane</keyword>
<accession>E7N098</accession>
<sequence>MRKEENRMLLGAIGVLTLAALYTIFFVVPPAEGLGEYVRIAFFHIPVAWVSVIAFFYAAYRGGRYLRTRDLAHDAASARSAVLGLVFTLLATGSGAIFSKLTWGAYWNWDPRQTTIFVLLLIYGAYATLRMTMRDERARASASAVYALFSFISVPFLVFILPRMFFSLHPSPVINGAGRLDMDTVMLGTLLLSLLDATLVYVWLMKRRLT</sequence>
<dbReference type="GO" id="GO:0020037">
    <property type="term" value="F:heme binding"/>
    <property type="evidence" value="ECO:0007669"/>
    <property type="project" value="InterPro"/>
</dbReference>
<dbReference type="Pfam" id="PF01578">
    <property type="entry name" value="Cytochrom_C_asm"/>
    <property type="match status" value="1"/>
</dbReference>
<dbReference type="Proteomes" id="UP000004633">
    <property type="component" value="Unassembled WGS sequence"/>
</dbReference>
<dbReference type="InterPro" id="IPR045062">
    <property type="entry name" value="Cyt_c_biogenesis_CcsA/CcmC"/>
</dbReference>
<dbReference type="InterPro" id="IPR003557">
    <property type="entry name" value="Cyt_c_biogenesis_CcmC"/>
</dbReference>